<dbReference type="InterPro" id="IPR050600">
    <property type="entry name" value="SETD3_SETD6_MTase"/>
</dbReference>
<evidence type="ECO:0000256" key="1">
    <source>
        <dbReference type="ARBA" id="ARBA00022603"/>
    </source>
</evidence>
<dbReference type="GO" id="GO:0016279">
    <property type="term" value="F:protein-lysine N-methyltransferase activity"/>
    <property type="evidence" value="ECO:0007669"/>
    <property type="project" value="UniProtKB-ARBA"/>
</dbReference>
<gene>
    <name evidence="5" type="ORF">FPANT_5697</name>
</gene>
<keyword evidence="6" id="KW-1185">Reference proteome</keyword>
<keyword evidence="2" id="KW-0808">Transferase</keyword>
<dbReference type="Gene3D" id="3.90.1410.10">
    <property type="entry name" value="set domain protein methyltransferase, domain 1"/>
    <property type="match status" value="1"/>
</dbReference>
<keyword evidence="1" id="KW-0489">Methyltransferase</keyword>
<accession>A0A8H5ULL6</accession>
<dbReference type="PANTHER" id="PTHR13271">
    <property type="entry name" value="UNCHARACTERIZED PUTATIVE METHYLTRANSFERASE"/>
    <property type="match status" value="1"/>
</dbReference>
<dbReference type="InterPro" id="IPR036464">
    <property type="entry name" value="Rubisco_LSMT_subst-bd_sf"/>
</dbReference>
<dbReference type="GO" id="GO:0005634">
    <property type="term" value="C:nucleus"/>
    <property type="evidence" value="ECO:0007669"/>
    <property type="project" value="TreeGrafter"/>
</dbReference>
<evidence type="ECO:0000313" key="6">
    <source>
        <dbReference type="Proteomes" id="UP000544095"/>
    </source>
</evidence>
<comment type="caution">
    <text evidence="5">The sequence shown here is derived from an EMBL/GenBank/DDBJ whole genome shotgun (WGS) entry which is preliminary data.</text>
</comment>
<dbReference type="GO" id="GO:0032259">
    <property type="term" value="P:methylation"/>
    <property type="evidence" value="ECO:0007669"/>
    <property type="project" value="UniProtKB-KW"/>
</dbReference>
<dbReference type="Gene3D" id="3.90.1420.10">
    <property type="entry name" value="Rubisco LSMT, substrate-binding domain"/>
    <property type="match status" value="1"/>
</dbReference>
<name>A0A8H5ULL6_9HYPO</name>
<dbReference type="Proteomes" id="UP000544095">
    <property type="component" value="Unassembled WGS sequence"/>
</dbReference>
<proteinExistence type="predicted"/>
<feature type="region of interest" description="Disordered" evidence="4">
    <location>
        <begin position="54"/>
        <end position="73"/>
    </location>
</feature>
<evidence type="ECO:0000313" key="5">
    <source>
        <dbReference type="EMBL" id="KAF5591304.1"/>
    </source>
</evidence>
<protein>
    <submittedName>
        <fullName evidence="5">SET domain-containing protein</fullName>
    </submittedName>
</protein>
<sequence length="535" mass="60412">MVPKSTLPIDIFPTWAHLNDVEFTNAKLQETDGKGIGLVATNNLTASVETCGLEGAEDKPEPEGQVCNSDGEKDERTRVETHGHANNHLRKILQVPHDLILSTASIEEYSKVDQNFRQLIDSAGHQQWPALVSERALTTADCSSSKSTRADIMLYLLVHLVLSSRDTSSPRDLVPTPWTEYLKFLPRDIPVPTMWSELERALLQGTSLEAALDAKLSALNKEFDELIERSSTLPFWNSFLWEREAVTIDDWVLVDAWYRSRCLELPRSGHAMVPVLDMANHSHSRTAYYDEDDEDNIVLLYRPGMETSIGDEVNISYGEKSPAEMIFSYGFIDHESTVEELTLPLELLADDPLGKAKLHIFRGSPTIKLSRSEGKISWQCPFVYLMCLNEEDGLEFRVLEGTNGDRELRLFWQDEDATARADDFGDLIKDHPLCQIFRLRAVSVLHEVVTDHLMQLSSEISHDELEPLRRAGQIRDGRLHLAQKLRETEASVLESAAVALDEQAKQHLKQTLPQIPRKLPQVPECQGTFSAFLAY</sequence>
<keyword evidence="3" id="KW-0949">S-adenosyl-L-methionine</keyword>
<dbReference type="CDD" id="cd10527">
    <property type="entry name" value="SET_LSMT"/>
    <property type="match status" value="1"/>
</dbReference>
<evidence type="ECO:0000256" key="3">
    <source>
        <dbReference type="ARBA" id="ARBA00022691"/>
    </source>
</evidence>
<organism evidence="5 6">
    <name type="scientific">Fusarium pseudoanthophilum</name>
    <dbReference type="NCBI Taxonomy" id="48495"/>
    <lineage>
        <taxon>Eukaryota</taxon>
        <taxon>Fungi</taxon>
        <taxon>Dikarya</taxon>
        <taxon>Ascomycota</taxon>
        <taxon>Pezizomycotina</taxon>
        <taxon>Sordariomycetes</taxon>
        <taxon>Hypocreomycetidae</taxon>
        <taxon>Hypocreales</taxon>
        <taxon>Nectriaceae</taxon>
        <taxon>Fusarium</taxon>
        <taxon>Fusarium fujikuroi species complex</taxon>
    </lineage>
</organism>
<dbReference type="PANTHER" id="PTHR13271:SF76">
    <property type="entry name" value="SET DOMAIN-CONTAINING PROTEIN 8"/>
    <property type="match status" value="1"/>
</dbReference>
<reference evidence="5 6" key="1">
    <citation type="submission" date="2020-05" db="EMBL/GenBank/DDBJ databases">
        <title>Identification and distribution of gene clusters putatively required for synthesis of sphingolipid metabolism inhibitors in phylogenetically diverse species of the filamentous fungus Fusarium.</title>
        <authorList>
            <person name="Kim H.-S."/>
            <person name="Busman M."/>
            <person name="Brown D.W."/>
            <person name="Divon H."/>
            <person name="Uhlig S."/>
            <person name="Proctor R.H."/>
        </authorList>
    </citation>
    <scope>NUCLEOTIDE SEQUENCE [LARGE SCALE GENOMIC DNA]</scope>
    <source>
        <strain evidence="5 6">NRRL 25211</strain>
    </source>
</reference>
<dbReference type="AlphaFoldDB" id="A0A8H5ULL6"/>
<dbReference type="InterPro" id="IPR046341">
    <property type="entry name" value="SET_dom_sf"/>
</dbReference>
<dbReference type="EMBL" id="JAAOAR010000278">
    <property type="protein sequence ID" value="KAF5591304.1"/>
    <property type="molecule type" value="Genomic_DNA"/>
</dbReference>
<evidence type="ECO:0000256" key="2">
    <source>
        <dbReference type="ARBA" id="ARBA00022679"/>
    </source>
</evidence>
<evidence type="ECO:0000256" key="4">
    <source>
        <dbReference type="SAM" id="MobiDB-lite"/>
    </source>
</evidence>
<dbReference type="SUPFAM" id="SSF82199">
    <property type="entry name" value="SET domain"/>
    <property type="match status" value="1"/>
</dbReference>